<protein>
    <submittedName>
        <fullName evidence="2">Uncharacterized protein</fullName>
    </submittedName>
</protein>
<feature type="compositionally biased region" description="Polar residues" evidence="1">
    <location>
        <begin position="124"/>
        <end position="139"/>
    </location>
</feature>
<dbReference type="Proteomes" id="UP000256964">
    <property type="component" value="Unassembled WGS sequence"/>
</dbReference>
<reference evidence="2 3" key="1">
    <citation type="journal article" date="2018" name="Biotechnol. Biofuels">
        <title>Integrative visual omics of the white-rot fungus Polyporus brumalis exposes the biotechnological potential of its oxidative enzymes for delignifying raw plant biomass.</title>
        <authorList>
            <person name="Miyauchi S."/>
            <person name="Rancon A."/>
            <person name="Drula E."/>
            <person name="Hage H."/>
            <person name="Chaduli D."/>
            <person name="Favel A."/>
            <person name="Grisel S."/>
            <person name="Henrissat B."/>
            <person name="Herpoel-Gimbert I."/>
            <person name="Ruiz-Duenas F.J."/>
            <person name="Chevret D."/>
            <person name="Hainaut M."/>
            <person name="Lin J."/>
            <person name="Wang M."/>
            <person name="Pangilinan J."/>
            <person name="Lipzen A."/>
            <person name="Lesage-Meessen L."/>
            <person name="Navarro D."/>
            <person name="Riley R."/>
            <person name="Grigoriev I.V."/>
            <person name="Zhou S."/>
            <person name="Raouche S."/>
            <person name="Rosso M.N."/>
        </authorList>
    </citation>
    <scope>NUCLEOTIDE SEQUENCE [LARGE SCALE GENOMIC DNA]</scope>
    <source>
        <strain evidence="2 3">BRFM 1820</strain>
    </source>
</reference>
<evidence type="ECO:0000256" key="1">
    <source>
        <dbReference type="SAM" id="MobiDB-lite"/>
    </source>
</evidence>
<organism evidence="2 3">
    <name type="scientific">Lentinus brumalis</name>
    <dbReference type="NCBI Taxonomy" id="2498619"/>
    <lineage>
        <taxon>Eukaryota</taxon>
        <taxon>Fungi</taxon>
        <taxon>Dikarya</taxon>
        <taxon>Basidiomycota</taxon>
        <taxon>Agaricomycotina</taxon>
        <taxon>Agaricomycetes</taxon>
        <taxon>Polyporales</taxon>
        <taxon>Polyporaceae</taxon>
        <taxon>Lentinus</taxon>
    </lineage>
</organism>
<evidence type="ECO:0000313" key="2">
    <source>
        <dbReference type="EMBL" id="RDX54697.1"/>
    </source>
</evidence>
<gene>
    <name evidence="2" type="ORF">OH76DRAFT_1478954</name>
</gene>
<feature type="region of interest" description="Disordered" evidence="1">
    <location>
        <begin position="1"/>
        <end position="191"/>
    </location>
</feature>
<dbReference type="OrthoDB" id="3260716at2759"/>
<feature type="compositionally biased region" description="Polar residues" evidence="1">
    <location>
        <begin position="71"/>
        <end position="84"/>
    </location>
</feature>
<keyword evidence="3" id="KW-1185">Reference proteome</keyword>
<dbReference type="EMBL" id="KZ857384">
    <property type="protein sequence ID" value="RDX54697.1"/>
    <property type="molecule type" value="Genomic_DNA"/>
</dbReference>
<sequence>MSNEAITSHRHNDFVGGEASRNRIPGADQATTGHHFVAVDLPRDQKRHADQHQPQSTGRDAPSSGGAAPGTHSSGSGPLQSDILSSREGAARGPSPVHRVDNNTQPLPPAPDSRTVIDKDPFATPTSAGDTLQGATSQDVYAGIGKPAGGMSSAEMHHDGQAHRKRHHLGKDQYGAGVVPREVPTEEEQES</sequence>
<feature type="compositionally biased region" description="Basic and acidic residues" evidence="1">
    <location>
        <begin position="41"/>
        <end position="51"/>
    </location>
</feature>
<dbReference type="AlphaFoldDB" id="A0A371DQ78"/>
<name>A0A371DQ78_9APHY</name>
<proteinExistence type="predicted"/>
<evidence type="ECO:0000313" key="3">
    <source>
        <dbReference type="Proteomes" id="UP000256964"/>
    </source>
</evidence>
<accession>A0A371DQ78</accession>